<keyword evidence="2" id="KW-1185">Reference proteome</keyword>
<dbReference type="EMBL" id="ASGZ01000043">
    <property type="protein sequence ID" value="ESP87838.1"/>
    <property type="molecule type" value="Genomic_DNA"/>
</dbReference>
<name>V4HCS2_9EURY</name>
<dbReference type="RefSeq" id="WP_023395020.1">
    <property type="nucleotide sequence ID" value="NZ_ASGZ01000043.1"/>
</dbReference>
<evidence type="ECO:0000313" key="2">
    <source>
        <dbReference type="Proteomes" id="UP000017840"/>
    </source>
</evidence>
<dbReference type="Proteomes" id="UP000017840">
    <property type="component" value="Unassembled WGS sequence"/>
</dbReference>
<feature type="non-terminal residue" evidence="1">
    <location>
        <position position="1"/>
    </location>
</feature>
<accession>V4HCS2</accession>
<proteinExistence type="predicted"/>
<dbReference type="AlphaFoldDB" id="V4HCS2"/>
<evidence type="ECO:0000313" key="1">
    <source>
        <dbReference type="EMBL" id="ESP87838.1"/>
    </source>
</evidence>
<organism evidence="1 2">
    <name type="scientific">Candidatus Halobonum tyrrellensis G22</name>
    <dbReference type="NCBI Taxonomy" id="1324957"/>
    <lineage>
        <taxon>Archaea</taxon>
        <taxon>Methanobacteriati</taxon>
        <taxon>Methanobacteriota</taxon>
        <taxon>Stenosarchaea group</taxon>
        <taxon>Halobacteria</taxon>
        <taxon>Halobacteriales</taxon>
        <taxon>Haloferacaceae</taxon>
        <taxon>Candidatus Halobonum</taxon>
    </lineage>
</organism>
<gene>
    <name evidence="1" type="ORF">K933_12221</name>
</gene>
<reference evidence="1 2" key="1">
    <citation type="journal article" date="2013" name="Genome Announc.">
        <title>Draft Genome Sequence of 'Candidatus Halobonum tyrrellensis' Strain G22, Isolated from the Hypersaline Waters of Lake Tyrrell, Australia.</title>
        <authorList>
            <person name="Ugalde J.A."/>
            <person name="Narasingarao P."/>
            <person name="Kuo S."/>
            <person name="Podell S."/>
            <person name="Allen E.E."/>
        </authorList>
    </citation>
    <scope>NUCLEOTIDE SEQUENCE [LARGE SCALE GENOMIC DNA]</scope>
    <source>
        <strain evidence="1 2">G22</strain>
    </source>
</reference>
<protein>
    <submittedName>
        <fullName evidence="1">Uncharacterized protein</fullName>
    </submittedName>
</protein>
<comment type="caution">
    <text evidence="1">The sequence shown here is derived from an EMBL/GenBank/DDBJ whole genome shotgun (WGS) entry which is preliminary data.</text>
</comment>
<sequence>SIDNGAGAPASAPAAAGDTLYVGVGGKLRALALGGGTGAGPYRLGTERWTHDVSPRAVAVADGAVFAVADDVDGAPGIVVLE</sequence>